<dbReference type="RefSeq" id="WP_096432323.1">
    <property type="nucleotide sequence ID" value="NZ_AP018042.1"/>
</dbReference>
<dbReference type="KEGG" id="mbas:ALGA_3924"/>
<feature type="binding site" evidence="3">
    <location>
        <position position="112"/>
    </location>
    <ligand>
        <name>Fe cation</name>
        <dbReference type="ChEBI" id="CHEBI:24875"/>
    </ligand>
</feature>
<protein>
    <submittedName>
        <fullName evidence="5">Ferritin</fullName>
    </submittedName>
</protein>
<keyword evidence="2 3" id="KW-0408">Iron</keyword>
<evidence type="ECO:0000313" key="6">
    <source>
        <dbReference type="Proteomes" id="UP000218267"/>
    </source>
</evidence>
<dbReference type="CDD" id="cd01052">
    <property type="entry name" value="DPSL"/>
    <property type="match status" value="1"/>
</dbReference>
<dbReference type="InterPro" id="IPR008331">
    <property type="entry name" value="Ferritin_DPS_dom"/>
</dbReference>
<dbReference type="InterPro" id="IPR012347">
    <property type="entry name" value="Ferritin-like"/>
</dbReference>
<accession>A0A1Y1CP68</accession>
<dbReference type="GO" id="GO:0006879">
    <property type="term" value="P:intracellular iron ion homeostasis"/>
    <property type="evidence" value="ECO:0007669"/>
    <property type="project" value="UniProtKB-KW"/>
</dbReference>
<organism evidence="5 6">
    <name type="scientific">Labilibaculum antarcticum</name>
    <dbReference type="NCBI Taxonomy" id="1717717"/>
    <lineage>
        <taxon>Bacteria</taxon>
        <taxon>Pseudomonadati</taxon>
        <taxon>Bacteroidota</taxon>
        <taxon>Bacteroidia</taxon>
        <taxon>Marinilabiliales</taxon>
        <taxon>Marinifilaceae</taxon>
        <taxon>Labilibaculum</taxon>
    </lineage>
</organism>
<evidence type="ECO:0000313" key="5">
    <source>
        <dbReference type="EMBL" id="BAX82216.1"/>
    </source>
</evidence>
<proteinExistence type="predicted"/>
<feature type="domain" description="Ferritin-like diiron" evidence="4">
    <location>
        <begin position="10"/>
        <end position="162"/>
    </location>
</feature>
<dbReference type="EMBL" id="AP018042">
    <property type="protein sequence ID" value="BAX82216.1"/>
    <property type="molecule type" value="Genomic_DNA"/>
</dbReference>
<feature type="binding site" evidence="3">
    <location>
        <position position="147"/>
    </location>
    <ligand>
        <name>Fe cation</name>
        <dbReference type="ChEBI" id="CHEBI:24875"/>
    </ligand>
</feature>
<dbReference type="Pfam" id="PF00210">
    <property type="entry name" value="Ferritin"/>
    <property type="match status" value="1"/>
</dbReference>
<dbReference type="InterPro" id="IPR033921">
    <property type="entry name" value="DPSL_diiron-bd_dom"/>
</dbReference>
<evidence type="ECO:0000256" key="3">
    <source>
        <dbReference type="PIRSR" id="PIRSR018063-50"/>
    </source>
</evidence>
<dbReference type="PANTHER" id="PTHR30295:SF1">
    <property type="entry name" value="DNA PROTECTION DURING STARVATION PROTEIN"/>
    <property type="match status" value="1"/>
</dbReference>
<dbReference type="GO" id="GO:0020037">
    <property type="term" value="F:heme binding"/>
    <property type="evidence" value="ECO:0007669"/>
    <property type="project" value="TreeGrafter"/>
</dbReference>
<sequence>MGKQGIKISSVDVEELIKMLNAALSEEWLAYYQYWIGARVMEGPMRSEVEPELLLHADQELGHALLVVNRIIQLGGTPVINPTEWTKLARCSYDEPSDPYIEIILEQNLKGERCAIQRYQEIADFTNGKDHSTYQMAVQILNEELEHENDIESWITDLNRMKEEWKKVRM</sequence>
<dbReference type="GO" id="GO:0008199">
    <property type="term" value="F:ferric iron binding"/>
    <property type="evidence" value="ECO:0007669"/>
    <property type="project" value="InterPro"/>
</dbReference>
<gene>
    <name evidence="5" type="ORF">ALGA_3924</name>
</gene>
<dbReference type="InterPro" id="IPR009040">
    <property type="entry name" value="Ferritin-like_diiron"/>
</dbReference>
<feature type="binding site" evidence="3">
    <location>
        <position position="144"/>
    </location>
    <ligand>
        <name>Fe cation</name>
        <dbReference type="ChEBI" id="CHEBI:24875"/>
    </ligand>
</feature>
<dbReference type="InterPro" id="IPR014490">
    <property type="entry name" value="Dps-like"/>
</dbReference>
<reference evidence="5 6" key="1">
    <citation type="journal article" date="2018" name="Mar. Genomics">
        <title>Complete genome sequence of Marinifilaceae bacterium strain SPP2, isolated from the Antarctic marine sediment.</title>
        <authorList>
            <person name="Watanabe M."/>
            <person name="Kojima H."/>
            <person name="Fukui M."/>
        </authorList>
    </citation>
    <scope>NUCLEOTIDE SEQUENCE [LARGE SCALE GENOMIC DNA]</scope>
    <source>
        <strain evidence="5 6">SPP2</strain>
    </source>
</reference>
<dbReference type="AlphaFoldDB" id="A0A1Y1CP68"/>
<dbReference type="SUPFAM" id="SSF47240">
    <property type="entry name" value="Ferritin-like"/>
    <property type="match status" value="1"/>
</dbReference>
<dbReference type="PIRSF" id="PIRSF018063">
    <property type="entry name" value="Ferrtn_UCP018063"/>
    <property type="match status" value="1"/>
</dbReference>
<dbReference type="OrthoDB" id="9800505at2"/>
<dbReference type="PANTHER" id="PTHR30295">
    <property type="entry name" value="BACTERIOFERRITIN"/>
    <property type="match status" value="1"/>
</dbReference>
<dbReference type="GO" id="GO:0004322">
    <property type="term" value="F:ferroxidase activity"/>
    <property type="evidence" value="ECO:0007669"/>
    <property type="project" value="TreeGrafter"/>
</dbReference>
<evidence type="ECO:0000259" key="4">
    <source>
        <dbReference type="PROSITE" id="PS50905"/>
    </source>
</evidence>
<dbReference type="PROSITE" id="PS50905">
    <property type="entry name" value="FERRITIN_LIKE"/>
    <property type="match status" value="1"/>
</dbReference>
<keyword evidence="1" id="KW-0409">Iron storage</keyword>
<reference evidence="6" key="2">
    <citation type="journal article" date="2020" name="Antonie Van Leeuwenhoek">
        <title>Labilibaculum antarcticum sp. nov., a novel facultative anaerobic, psychrotorelant bacterium isolated from marine sediment of Antarctica.</title>
        <authorList>
            <person name="Watanabe M."/>
            <person name="Kojima H."/>
            <person name="Fukui M."/>
        </authorList>
    </citation>
    <scope>NUCLEOTIDE SEQUENCE [LARGE SCALE GENOMIC DNA]</scope>
    <source>
        <strain evidence="6">SPP2</strain>
    </source>
</reference>
<name>A0A1Y1CP68_9BACT</name>
<dbReference type="Proteomes" id="UP000218267">
    <property type="component" value="Chromosome"/>
</dbReference>
<feature type="binding site" evidence="3">
    <location>
        <position position="63"/>
    </location>
    <ligand>
        <name>Fe cation</name>
        <dbReference type="ChEBI" id="CHEBI:24875"/>
    </ligand>
</feature>
<evidence type="ECO:0000256" key="2">
    <source>
        <dbReference type="ARBA" id="ARBA00023004"/>
    </source>
</evidence>
<dbReference type="GO" id="GO:0005829">
    <property type="term" value="C:cytosol"/>
    <property type="evidence" value="ECO:0007669"/>
    <property type="project" value="TreeGrafter"/>
</dbReference>
<evidence type="ECO:0000256" key="1">
    <source>
        <dbReference type="ARBA" id="ARBA00022434"/>
    </source>
</evidence>
<dbReference type="InterPro" id="IPR009078">
    <property type="entry name" value="Ferritin-like_SF"/>
</dbReference>
<keyword evidence="3" id="KW-0479">Metal-binding</keyword>
<feature type="binding site" evidence="3">
    <location>
        <position position="27"/>
    </location>
    <ligand>
        <name>Fe cation</name>
        <dbReference type="ChEBI" id="CHEBI:24875"/>
    </ligand>
</feature>
<dbReference type="Gene3D" id="1.20.1260.10">
    <property type="match status" value="1"/>
</dbReference>
<keyword evidence="6" id="KW-1185">Reference proteome</keyword>